<evidence type="ECO:0000256" key="2">
    <source>
        <dbReference type="ARBA" id="ARBA00022676"/>
    </source>
</evidence>
<dbReference type="CDD" id="cd06423">
    <property type="entry name" value="CESA_like"/>
    <property type="match status" value="1"/>
</dbReference>
<evidence type="ECO:0000256" key="3">
    <source>
        <dbReference type="ARBA" id="ARBA00022679"/>
    </source>
</evidence>
<keyword evidence="4" id="KW-1133">Transmembrane helix</keyword>
<evidence type="ECO:0000256" key="4">
    <source>
        <dbReference type="SAM" id="Phobius"/>
    </source>
</evidence>
<evidence type="ECO:0000313" key="6">
    <source>
        <dbReference type="Proteomes" id="UP000481360"/>
    </source>
</evidence>
<keyword evidence="6" id="KW-1185">Reference proteome</keyword>
<sequence>MILNAVEVAGIAVACYFLLINCSYLVFLSVAAVEFTREGRRKPFLAVDELYSGPLTTAVSVLMPAHNEEAGIVEAVRAMLALRYPVFEVVVIDDGSTDETFAQLEAEFQLVSLPAVVSAELPRRGVVRSVHVPAVRAIPLVVVRQDNGGKTRALNTGLCLARHPLVCMVDADSILDPDALMSVARPFLDDPFRVVAAGGAVRVANGCRVVAGRLVDVRMPRTLLPAIQAVEYLRVFLLGRTAWSRFNGLLVISGAFGLFRRDVVVAVGGLDPDCMSEDAELVVRIHRRMRDEGRDYRIVFVAEPVSWTEVPDTALVLGRQRKRWNRGLAEILLKHRRMIGNPRYGVVGLFTLPYHMLFELITPLAEFVAALVLVLGLATGAITLSFAVTLSATAYGFAFLISVFALTVEEYSFRRYHRWADLGMALVAALAENIGYRQRTARWRMWGVWAALRRSERSWGVMPRRGFDVRTPQGGKRP</sequence>
<dbReference type="GO" id="GO:0016757">
    <property type="term" value="F:glycosyltransferase activity"/>
    <property type="evidence" value="ECO:0007669"/>
    <property type="project" value="UniProtKB-KW"/>
</dbReference>
<dbReference type="InterPro" id="IPR029044">
    <property type="entry name" value="Nucleotide-diphossugar_trans"/>
</dbReference>
<dbReference type="Pfam" id="PF13641">
    <property type="entry name" value="Glyco_tranf_2_3"/>
    <property type="match status" value="1"/>
</dbReference>
<reference evidence="5 6" key="1">
    <citation type="submission" date="2020-03" db="EMBL/GenBank/DDBJ databases">
        <title>Isolation and identification of active actinomycetes.</title>
        <authorList>
            <person name="Sun X."/>
        </authorList>
    </citation>
    <scope>NUCLEOTIDE SEQUENCE [LARGE SCALE GENOMIC DNA]</scope>
    <source>
        <strain evidence="5 6">NEAU-D13</strain>
    </source>
</reference>
<gene>
    <name evidence="5" type="ORF">G7043_03655</name>
</gene>
<dbReference type="EMBL" id="JAAMPJ010000001">
    <property type="protein sequence ID" value="NGY58024.1"/>
    <property type="molecule type" value="Genomic_DNA"/>
</dbReference>
<comment type="similarity">
    <text evidence="1">Belongs to the glycosyltransferase 2 family.</text>
</comment>
<proteinExistence type="inferred from homology"/>
<dbReference type="Gene3D" id="3.90.550.10">
    <property type="entry name" value="Spore Coat Polysaccharide Biosynthesis Protein SpsA, Chain A"/>
    <property type="match status" value="1"/>
</dbReference>
<dbReference type="Proteomes" id="UP000481360">
    <property type="component" value="Unassembled WGS sequence"/>
</dbReference>
<dbReference type="SUPFAM" id="SSF53448">
    <property type="entry name" value="Nucleotide-diphospho-sugar transferases"/>
    <property type="match status" value="1"/>
</dbReference>
<dbReference type="RefSeq" id="WP_166043810.1">
    <property type="nucleotide sequence ID" value="NZ_JAAMPJ010000001.1"/>
</dbReference>
<keyword evidence="3 5" id="KW-0808">Transferase</keyword>
<feature type="transmembrane region" description="Helical" evidence="4">
    <location>
        <begin position="394"/>
        <end position="413"/>
    </location>
</feature>
<dbReference type="PANTHER" id="PTHR43630">
    <property type="entry name" value="POLY-BETA-1,6-N-ACETYL-D-GLUCOSAMINE SYNTHASE"/>
    <property type="match status" value="1"/>
</dbReference>
<feature type="transmembrane region" description="Helical" evidence="4">
    <location>
        <begin position="6"/>
        <end position="33"/>
    </location>
</feature>
<keyword evidence="4" id="KW-0812">Transmembrane</keyword>
<keyword evidence="4" id="KW-0472">Membrane</keyword>
<name>A0A7C9RMI5_9PSEU</name>
<protein>
    <submittedName>
        <fullName evidence="5">Glycosyltransferase family 2 protein</fullName>
    </submittedName>
</protein>
<evidence type="ECO:0000256" key="1">
    <source>
        <dbReference type="ARBA" id="ARBA00006739"/>
    </source>
</evidence>
<accession>A0A7C9RMI5</accession>
<dbReference type="AlphaFoldDB" id="A0A7C9RMI5"/>
<evidence type="ECO:0000313" key="5">
    <source>
        <dbReference type="EMBL" id="NGY58024.1"/>
    </source>
</evidence>
<organism evidence="5 6">
    <name type="scientific">Lentzea alba</name>
    <dbReference type="NCBI Taxonomy" id="2714351"/>
    <lineage>
        <taxon>Bacteria</taxon>
        <taxon>Bacillati</taxon>
        <taxon>Actinomycetota</taxon>
        <taxon>Actinomycetes</taxon>
        <taxon>Pseudonocardiales</taxon>
        <taxon>Pseudonocardiaceae</taxon>
        <taxon>Lentzea</taxon>
    </lineage>
</organism>
<comment type="caution">
    <text evidence="5">The sequence shown here is derived from an EMBL/GenBank/DDBJ whole genome shotgun (WGS) entry which is preliminary data.</text>
</comment>
<dbReference type="PANTHER" id="PTHR43630:SF1">
    <property type="entry name" value="POLY-BETA-1,6-N-ACETYL-D-GLUCOSAMINE SYNTHASE"/>
    <property type="match status" value="1"/>
</dbReference>
<keyword evidence="2" id="KW-0328">Glycosyltransferase</keyword>
<feature type="transmembrane region" description="Helical" evidence="4">
    <location>
        <begin position="367"/>
        <end position="387"/>
    </location>
</feature>